<dbReference type="Proteomes" id="UP000500826">
    <property type="component" value="Chromosome"/>
</dbReference>
<dbReference type="PANTHER" id="PTHR12526">
    <property type="entry name" value="GLYCOSYLTRANSFERASE"/>
    <property type="match status" value="1"/>
</dbReference>
<evidence type="ECO:0000313" key="1">
    <source>
        <dbReference type="EMBL" id="QJW83852.1"/>
    </source>
</evidence>
<dbReference type="CDD" id="cd03801">
    <property type="entry name" value="GT4_PimA-like"/>
    <property type="match status" value="1"/>
</dbReference>
<name>A0ABX6P2N1_9BURK</name>
<evidence type="ECO:0000313" key="2">
    <source>
        <dbReference type="Proteomes" id="UP000500826"/>
    </source>
</evidence>
<reference evidence="1 2" key="1">
    <citation type="submission" date="2020-05" db="EMBL/GenBank/DDBJ databases">
        <title>Ramlibacter rhizophilus sp. nov., isolated from rhizosphere soil of national flower Mugunghwa from South Korea.</title>
        <authorList>
            <person name="Zheng-Fei Y."/>
            <person name="Huan T."/>
        </authorList>
    </citation>
    <scope>NUCLEOTIDE SEQUENCE [LARGE SCALE GENOMIC DNA]</scope>
    <source>
        <strain evidence="1 2">H242</strain>
    </source>
</reference>
<keyword evidence="2" id="KW-1185">Reference proteome</keyword>
<protein>
    <submittedName>
        <fullName evidence="1">Glycosyltransferase family 4 protein</fullName>
    </submittedName>
</protein>
<dbReference type="SUPFAM" id="SSF53756">
    <property type="entry name" value="UDP-Glycosyltransferase/glycogen phosphorylase"/>
    <property type="match status" value="1"/>
</dbReference>
<dbReference type="Gene3D" id="3.40.50.2000">
    <property type="entry name" value="Glycogen Phosphorylase B"/>
    <property type="match status" value="2"/>
</dbReference>
<proteinExistence type="predicted"/>
<dbReference type="Pfam" id="PF13692">
    <property type="entry name" value="Glyco_trans_1_4"/>
    <property type="match status" value="1"/>
</dbReference>
<reference evidence="1 2" key="2">
    <citation type="submission" date="2020-05" db="EMBL/GenBank/DDBJ databases">
        <authorList>
            <person name="Khan S.A."/>
            <person name="Jeon C.O."/>
            <person name="Chun B.H."/>
        </authorList>
    </citation>
    <scope>NUCLEOTIDE SEQUENCE [LARGE SCALE GENOMIC DNA]</scope>
    <source>
        <strain evidence="1 2">H242</strain>
    </source>
</reference>
<sequence length="474" mass="53336">MYASKDVRPADLGFAGRAEFHLDATPGLNLQVVLLFLDAQKQRISHAQKGVNRNETAQIPVGTEWIRLGLRIYGPGSARIHGLVLGHRPLRPAEVLGRSRHLVLTNHYPSYDDLYRNGFVHTRVAAYAARGTRVDVFRLRRDAGLSYHEFHDADVITGSQEALHKLLAGGDYRSVLVHFLDEAMWEVLKHHIDRVKVIVWVHGAEFQPRHRREFNFEGEDQLRSARLQSEERMRFWQGLLREMPANLQLVFVSNYFAGEVMEDPGFRLPEGKYHVIHNPIDTRLFAYHPKSPEHRKKVLSIRTYASRKYANDLTVDAILALKAVPWFKQVEFRPVGDGKLFDEVLAPVRGLENVVIERRFLTQPEIAQLQRDYGIFLTPTRWDSQGVSRDEAMASGLVPVTNAVSGVPEFVDATCAITAPAEDAAGLAEGIAQLVDDPERFLAMSRAAGERVRAQSDSDAMVARELGLFAGPSA</sequence>
<accession>A0ABX6P2N1</accession>
<organism evidence="1 2">
    <name type="scientific">Ramlibacter terrae</name>
    <dbReference type="NCBI Taxonomy" id="2732511"/>
    <lineage>
        <taxon>Bacteria</taxon>
        <taxon>Pseudomonadati</taxon>
        <taxon>Pseudomonadota</taxon>
        <taxon>Betaproteobacteria</taxon>
        <taxon>Burkholderiales</taxon>
        <taxon>Comamonadaceae</taxon>
        <taxon>Ramlibacter</taxon>
    </lineage>
</organism>
<dbReference type="EMBL" id="CP053418">
    <property type="protein sequence ID" value="QJW83852.1"/>
    <property type="molecule type" value="Genomic_DNA"/>
</dbReference>
<gene>
    <name evidence="1" type="ORF">HK414_07050</name>
</gene>